<reference evidence="2 3" key="1">
    <citation type="journal article" date="2015" name="Nature">
        <title>rRNA introns, odd ribosomes, and small enigmatic genomes across a large radiation of phyla.</title>
        <authorList>
            <person name="Brown C.T."/>
            <person name="Hug L.A."/>
            <person name="Thomas B.C."/>
            <person name="Sharon I."/>
            <person name="Castelle C.J."/>
            <person name="Singh A."/>
            <person name="Wilkins M.J."/>
            <person name="Williams K.H."/>
            <person name="Banfield J.F."/>
        </authorList>
    </citation>
    <scope>NUCLEOTIDE SEQUENCE [LARGE SCALE GENOMIC DNA]</scope>
</reference>
<accession>A0A0G1XX07</accession>
<dbReference type="Proteomes" id="UP000033865">
    <property type="component" value="Unassembled WGS sequence"/>
</dbReference>
<evidence type="ECO:0000313" key="2">
    <source>
        <dbReference type="EMBL" id="KKW35475.1"/>
    </source>
</evidence>
<feature type="domain" description="Antitoxin SocA-like Panacea" evidence="1">
    <location>
        <begin position="30"/>
        <end position="89"/>
    </location>
</feature>
<name>A0A0G1XX07_9BACT</name>
<dbReference type="InterPro" id="IPR025272">
    <property type="entry name" value="SocA_Panacea"/>
</dbReference>
<evidence type="ECO:0000313" key="3">
    <source>
        <dbReference type="Proteomes" id="UP000033865"/>
    </source>
</evidence>
<proteinExistence type="predicted"/>
<dbReference type="Pfam" id="PF13274">
    <property type="entry name" value="SocA_Panacea"/>
    <property type="match status" value="1"/>
</dbReference>
<sequence length="127" mass="14717">MSMQSQDKFKNLVLYVLSHGDYKEGGIKKLNKLLYFIDFYFYRDHERLISGVSYAKADMGPIVDDYRVVFDELEQKGFLEPIEDTERPTLLNSIRKRSTTSAEFLIDTANSRARNWRGSPINSNHGS</sequence>
<dbReference type="EMBL" id="LCRN01000038">
    <property type="protein sequence ID" value="KKW35475.1"/>
    <property type="molecule type" value="Genomic_DNA"/>
</dbReference>
<evidence type="ECO:0000259" key="1">
    <source>
        <dbReference type="Pfam" id="PF13274"/>
    </source>
</evidence>
<gene>
    <name evidence="2" type="ORF">UY82_C0038G0023</name>
</gene>
<organism evidence="2 3">
    <name type="scientific">Candidatus Uhrbacteria bacterium GW2011_GWC2_53_7</name>
    <dbReference type="NCBI Taxonomy" id="1618986"/>
    <lineage>
        <taxon>Bacteria</taxon>
        <taxon>Candidatus Uhriibacteriota</taxon>
    </lineage>
</organism>
<dbReference type="AlphaFoldDB" id="A0A0G1XX07"/>
<protein>
    <recommendedName>
        <fullName evidence="1">Antitoxin SocA-like Panacea domain-containing protein</fullName>
    </recommendedName>
</protein>
<comment type="caution">
    <text evidence="2">The sequence shown here is derived from an EMBL/GenBank/DDBJ whole genome shotgun (WGS) entry which is preliminary data.</text>
</comment>